<dbReference type="Proteomes" id="UP000574769">
    <property type="component" value="Unassembled WGS sequence"/>
</dbReference>
<protein>
    <submittedName>
        <fullName evidence="2">Uncharacterized protein</fullName>
    </submittedName>
</protein>
<keyword evidence="3" id="KW-1185">Reference proteome</keyword>
<reference evidence="2 3" key="1">
    <citation type="submission" date="2020-08" db="EMBL/GenBank/DDBJ databases">
        <title>Genomic Encyclopedia of Type Strains, Phase IV (KMG-IV): sequencing the most valuable type-strain genomes for metagenomic binning, comparative biology and taxonomic classification.</title>
        <authorList>
            <person name="Goeker M."/>
        </authorList>
    </citation>
    <scope>NUCLEOTIDE SEQUENCE [LARGE SCALE GENOMIC DNA]</scope>
    <source>
        <strain evidence="2 3">DSM 15867</strain>
    </source>
</reference>
<sequence>MTKDDRAARLAAQLRANLKRRKEQARGEHATAAVRPAGEQADGDDAGDQRRTSDPAA</sequence>
<dbReference type="AlphaFoldDB" id="A0A7W7ANR2"/>
<feature type="region of interest" description="Disordered" evidence="1">
    <location>
        <begin position="17"/>
        <end position="57"/>
    </location>
</feature>
<name>A0A7W7ANR2_9SPHN</name>
<evidence type="ECO:0000313" key="2">
    <source>
        <dbReference type="EMBL" id="MBB4619377.1"/>
    </source>
</evidence>
<evidence type="ECO:0000256" key="1">
    <source>
        <dbReference type="SAM" id="MobiDB-lite"/>
    </source>
</evidence>
<organism evidence="2 3">
    <name type="scientific">Sphingomonas abaci</name>
    <dbReference type="NCBI Taxonomy" id="237611"/>
    <lineage>
        <taxon>Bacteria</taxon>
        <taxon>Pseudomonadati</taxon>
        <taxon>Pseudomonadota</taxon>
        <taxon>Alphaproteobacteria</taxon>
        <taxon>Sphingomonadales</taxon>
        <taxon>Sphingomonadaceae</taxon>
        <taxon>Sphingomonas</taxon>
    </lineage>
</organism>
<evidence type="ECO:0000313" key="3">
    <source>
        <dbReference type="Proteomes" id="UP000574769"/>
    </source>
</evidence>
<feature type="compositionally biased region" description="Basic and acidic residues" evidence="1">
    <location>
        <begin position="47"/>
        <end position="57"/>
    </location>
</feature>
<proteinExistence type="predicted"/>
<dbReference type="RefSeq" id="WP_184116695.1">
    <property type="nucleotide sequence ID" value="NZ_JACHNY010000009.1"/>
</dbReference>
<dbReference type="EMBL" id="JACHNY010000009">
    <property type="protein sequence ID" value="MBB4619377.1"/>
    <property type="molecule type" value="Genomic_DNA"/>
</dbReference>
<comment type="caution">
    <text evidence="2">The sequence shown here is derived from an EMBL/GenBank/DDBJ whole genome shotgun (WGS) entry which is preliminary data.</text>
</comment>
<gene>
    <name evidence="2" type="ORF">GGQ96_003530</name>
</gene>
<accession>A0A7W7ANR2</accession>